<evidence type="ECO:0008006" key="3">
    <source>
        <dbReference type="Google" id="ProtNLM"/>
    </source>
</evidence>
<accession>A0A135P816</accession>
<dbReference type="Proteomes" id="UP000070498">
    <property type="component" value="Unassembled WGS sequence"/>
</dbReference>
<dbReference type="AlphaFoldDB" id="A0A135P816"/>
<evidence type="ECO:0000313" key="2">
    <source>
        <dbReference type="Proteomes" id="UP000070498"/>
    </source>
</evidence>
<dbReference type="PANTHER" id="PTHR37953">
    <property type="entry name" value="UPF0127 PROTEIN MJ1496"/>
    <property type="match status" value="1"/>
</dbReference>
<protein>
    <recommendedName>
        <fullName evidence="3">DUF192 domain-containing protein</fullName>
    </recommendedName>
</protein>
<keyword evidence="2" id="KW-1185">Reference proteome</keyword>
<reference evidence="1 2" key="1">
    <citation type="submission" date="2015-11" db="EMBL/GenBank/DDBJ databases">
        <title>Draft genome sequence of Agrobacterium sp. R89-1.</title>
        <authorList>
            <person name="Zahradnik J."/>
            <person name="Kyslikova E."/>
            <person name="Palyzova A."/>
            <person name="Kyslik P."/>
        </authorList>
    </citation>
    <scope>NUCLEOTIDE SEQUENCE [LARGE SCALE GENOMIC DNA]</scope>
    <source>
        <strain evidence="1 2">R89-1</strain>
    </source>
</reference>
<sequence length="162" mass="17709">MIGNLLSRNIVSAVAALTFFVAAITPLSAEETFSSEPLTIQTLDGKKHEFTVELATTDAQRQQGLMHRKSMGQTNGMLFDFKMDREVTMWMRNTLIPLDMLFISKAGKIEHIHAGAVPHSESIISSRGAVRYVLELNGGSAKSFGIKTGDTVRSAQIGNINQ</sequence>
<evidence type="ECO:0000313" key="1">
    <source>
        <dbReference type="EMBL" id="KXG87575.1"/>
    </source>
</evidence>
<name>A0A135P816_9HYPH</name>
<comment type="caution">
    <text evidence="1">The sequence shown here is derived from an EMBL/GenBank/DDBJ whole genome shotgun (WGS) entry which is preliminary data.</text>
</comment>
<dbReference type="Gene3D" id="2.60.120.1140">
    <property type="entry name" value="Protein of unknown function DUF192"/>
    <property type="match status" value="1"/>
</dbReference>
<dbReference type="PANTHER" id="PTHR37953:SF1">
    <property type="entry name" value="UPF0127 PROTEIN MJ1496"/>
    <property type="match status" value="1"/>
</dbReference>
<dbReference type="STRING" id="2052828.ATO67_18165"/>
<dbReference type="Pfam" id="PF02643">
    <property type="entry name" value="DUF192"/>
    <property type="match status" value="1"/>
</dbReference>
<dbReference type="InterPro" id="IPR003795">
    <property type="entry name" value="DUF192"/>
</dbReference>
<gene>
    <name evidence="1" type="ORF">ATO67_18165</name>
</gene>
<dbReference type="InterPro" id="IPR038695">
    <property type="entry name" value="Saro_0823-like_sf"/>
</dbReference>
<dbReference type="RefSeq" id="WP_067652547.1">
    <property type="nucleotide sequence ID" value="NZ_KQ961034.1"/>
</dbReference>
<dbReference type="EMBL" id="LNUW01000004">
    <property type="protein sequence ID" value="KXG87575.1"/>
    <property type="molecule type" value="Genomic_DNA"/>
</dbReference>
<proteinExistence type="predicted"/>
<organism evidence="1 2">
    <name type="scientific">Agrobacterium bohemicum</name>
    <dbReference type="NCBI Taxonomy" id="2052828"/>
    <lineage>
        <taxon>Bacteria</taxon>
        <taxon>Pseudomonadati</taxon>
        <taxon>Pseudomonadota</taxon>
        <taxon>Alphaproteobacteria</taxon>
        <taxon>Hyphomicrobiales</taxon>
        <taxon>Rhizobiaceae</taxon>
        <taxon>Rhizobium/Agrobacterium group</taxon>
        <taxon>Agrobacterium</taxon>
    </lineage>
</organism>